<dbReference type="Proteomes" id="UP000638986">
    <property type="component" value="Unassembled WGS sequence"/>
</dbReference>
<gene>
    <name evidence="2" type="ORF">I5Q09_09175</name>
</gene>
<keyword evidence="1" id="KW-1133">Transmembrane helix</keyword>
<feature type="transmembrane region" description="Helical" evidence="1">
    <location>
        <begin position="12"/>
        <end position="37"/>
    </location>
</feature>
<accession>A0ABS0MQ53</accession>
<keyword evidence="1" id="KW-0812">Transmembrane</keyword>
<sequence length="339" mass="36467">MIPSINSRRDKGFGLIELMIGLVLSLVIGGAVVQLFLTSKTTYRLQEAMARIQENGRFAVGFLANDIRMAGYMGCGSIDKISISVIANPPPVDAANPLGQVVSGINNVSGNNDWKALEGTDVITLRRASGVGTKLVGNMETDNADIQIEDNKAGLIAGDTLLLSDCVSADIFRATNVSSGGNKATVAHANNMNTNNKLSKAYGREAELMAFEAVTYFVRDTGRKTSLGEPIRALWVQRNFANRDDASAAAMELVEGVENMQIEYGMEGENVMVVADAVTDWSKVTRVRFSLLLQSSEGNVAPQAGANVQDLKYNGQSIKADGRLRQVFGTMVAVRNRVR</sequence>
<dbReference type="RefSeq" id="WP_197872060.1">
    <property type="nucleotide sequence ID" value="NZ_JADTXM010000005.1"/>
</dbReference>
<dbReference type="Pfam" id="PF07963">
    <property type="entry name" value="N_methyl"/>
    <property type="match status" value="1"/>
</dbReference>
<dbReference type="InterPro" id="IPR032092">
    <property type="entry name" value="PilW"/>
</dbReference>
<evidence type="ECO:0000256" key="1">
    <source>
        <dbReference type="SAM" id="Phobius"/>
    </source>
</evidence>
<evidence type="ECO:0000313" key="2">
    <source>
        <dbReference type="EMBL" id="MBH3438855.1"/>
    </source>
</evidence>
<dbReference type="InterPro" id="IPR012902">
    <property type="entry name" value="N_methyl_site"/>
</dbReference>
<organism evidence="2 3">
    <name type="scientific">Pseudomonas luteola</name>
    <dbReference type="NCBI Taxonomy" id="47886"/>
    <lineage>
        <taxon>Bacteria</taxon>
        <taxon>Pseudomonadati</taxon>
        <taxon>Pseudomonadota</taxon>
        <taxon>Gammaproteobacteria</taxon>
        <taxon>Pseudomonadales</taxon>
        <taxon>Pseudomonadaceae</taxon>
        <taxon>Pseudomonas</taxon>
    </lineage>
</organism>
<keyword evidence="1" id="KW-0472">Membrane</keyword>
<proteinExistence type="predicted"/>
<reference evidence="2 3" key="1">
    <citation type="submission" date="2020-11" db="EMBL/GenBank/DDBJ databases">
        <title>Enhanced detection system for hospital associated transmission using whole genome sequencing surveillance.</title>
        <authorList>
            <person name="Harrison L.H."/>
            <person name="Van Tyne D."/>
            <person name="Marsh J.W."/>
            <person name="Griffith M.P."/>
            <person name="Snyder D.J."/>
            <person name="Cooper V.S."/>
            <person name="Mustapha M."/>
        </authorList>
    </citation>
    <scope>NUCLEOTIDE SEQUENCE [LARGE SCALE GENOMIC DNA]</scope>
    <source>
        <strain evidence="2 3">PSB00013</strain>
    </source>
</reference>
<name>A0ABS0MQ53_PSELU</name>
<dbReference type="Pfam" id="PF16074">
    <property type="entry name" value="PilW"/>
    <property type="match status" value="1"/>
</dbReference>
<comment type="caution">
    <text evidence="2">The sequence shown here is derived from an EMBL/GenBank/DDBJ whole genome shotgun (WGS) entry which is preliminary data.</text>
</comment>
<evidence type="ECO:0000313" key="3">
    <source>
        <dbReference type="Proteomes" id="UP000638986"/>
    </source>
</evidence>
<protein>
    <submittedName>
        <fullName evidence="2">PilW family protein</fullName>
    </submittedName>
</protein>
<dbReference type="EMBL" id="JADTXM010000005">
    <property type="protein sequence ID" value="MBH3438855.1"/>
    <property type="molecule type" value="Genomic_DNA"/>
</dbReference>